<evidence type="ECO:0000313" key="1">
    <source>
        <dbReference type="EMBL" id="SDF67653.1"/>
    </source>
</evidence>
<organism evidence="1 2">
    <name type="scientific">Celeribacter baekdonensis</name>
    <dbReference type="NCBI Taxonomy" id="875171"/>
    <lineage>
        <taxon>Bacteria</taxon>
        <taxon>Pseudomonadati</taxon>
        <taxon>Pseudomonadota</taxon>
        <taxon>Alphaproteobacteria</taxon>
        <taxon>Rhodobacterales</taxon>
        <taxon>Roseobacteraceae</taxon>
        <taxon>Celeribacter</taxon>
    </lineage>
</organism>
<proteinExistence type="predicted"/>
<reference evidence="1 2" key="1">
    <citation type="submission" date="2016-10" db="EMBL/GenBank/DDBJ databases">
        <authorList>
            <person name="de Groot N.N."/>
        </authorList>
    </citation>
    <scope>NUCLEOTIDE SEQUENCE [LARGE SCALE GENOMIC DNA]</scope>
    <source>
        <strain evidence="1 2">DSM 27375</strain>
    </source>
</reference>
<name>A0A1G7N0S7_9RHOB</name>
<accession>A0A1G7N0S7</accession>
<evidence type="ECO:0000313" key="2">
    <source>
        <dbReference type="Proteomes" id="UP000182284"/>
    </source>
</evidence>
<dbReference type="AlphaFoldDB" id="A0A1G7N0S7"/>
<protein>
    <submittedName>
        <fullName evidence="1">Uncharacterized protein</fullName>
    </submittedName>
</protein>
<dbReference type="EMBL" id="FNBL01000006">
    <property type="protein sequence ID" value="SDF67653.1"/>
    <property type="molecule type" value="Genomic_DNA"/>
</dbReference>
<sequence>MSASSALKIILSHLNLLKFEFAKKNGGQMTAVLKFENGST</sequence>
<dbReference type="Proteomes" id="UP000182284">
    <property type="component" value="Unassembled WGS sequence"/>
</dbReference>
<gene>
    <name evidence="1" type="ORF">SAMN04488117_106118</name>
</gene>